<proteinExistence type="predicted"/>
<evidence type="ECO:0000313" key="1">
    <source>
        <dbReference type="EMBL" id="CAL1395067.1"/>
    </source>
</evidence>
<keyword evidence="2" id="KW-1185">Reference proteome</keyword>
<dbReference type="EMBL" id="OZ034819">
    <property type="protein sequence ID" value="CAL1395067.1"/>
    <property type="molecule type" value="Genomic_DNA"/>
</dbReference>
<sequence>MEDAPTSSQYDLVVKCFGGQNHGHMTCFGGAVKPKDLKVGSSKDKGLDARLRESEEEKVAMRKRIEELEAAERDREVRTETRAEVMGEMEVKIAKQVKVQVAAMLGARSSKKKKPT</sequence>
<name>A0AAV2FAU5_9ROSI</name>
<organism evidence="1 2">
    <name type="scientific">Linum trigynum</name>
    <dbReference type="NCBI Taxonomy" id="586398"/>
    <lineage>
        <taxon>Eukaryota</taxon>
        <taxon>Viridiplantae</taxon>
        <taxon>Streptophyta</taxon>
        <taxon>Embryophyta</taxon>
        <taxon>Tracheophyta</taxon>
        <taxon>Spermatophyta</taxon>
        <taxon>Magnoliopsida</taxon>
        <taxon>eudicotyledons</taxon>
        <taxon>Gunneridae</taxon>
        <taxon>Pentapetalae</taxon>
        <taxon>rosids</taxon>
        <taxon>fabids</taxon>
        <taxon>Malpighiales</taxon>
        <taxon>Linaceae</taxon>
        <taxon>Linum</taxon>
    </lineage>
</organism>
<gene>
    <name evidence="1" type="ORF">LTRI10_LOCUS35525</name>
</gene>
<dbReference type="AlphaFoldDB" id="A0AAV2FAU5"/>
<evidence type="ECO:0000313" key="2">
    <source>
        <dbReference type="Proteomes" id="UP001497516"/>
    </source>
</evidence>
<accession>A0AAV2FAU5</accession>
<dbReference type="Proteomes" id="UP001497516">
    <property type="component" value="Chromosome 6"/>
</dbReference>
<protein>
    <submittedName>
        <fullName evidence="1">Uncharacterized protein</fullName>
    </submittedName>
</protein>
<reference evidence="1 2" key="1">
    <citation type="submission" date="2024-04" db="EMBL/GenBank/DDBJ databases">
        <authorList>
            <person name="Fracassetti M."/>
        </authorList>
    </citation>
    <scope>NUCLEOTIDE SEQUENCE [LARGE SCALE GENOMIC DNA]</scope>
</reference>